<accession>A0A4Y3TVJ9</accession>
<dbReference type="PROSITE" id="PS50943">
    <property type="entry name" value="HTH_CROC1"/>
    <property type="match status" value="1"/>
</dbReference>
<organism evidence="2 3">
    <name type="scientific">Acetobacter peroxydans</name>
    <dbReference type="NCBI Taxonomy" id="104098"/>
    <lineage>
        <taxon>Bacteria</taxon>
        <taxon>Pseudomonadati</taxon>
        <taxon>Pseudomonadota</taxon>
        <taxon>Alphaproteobacteria</taxon>
        <taxon>Acetobacterales</taxon>
        <taxon>Acetobacteraceae</taxon>
        <taxon>Acetobacter</taxon>
    </lineage>
</organism>
<dbReference type="AlphaFoldDB" id="A0A4Y3TVJ9"/>
<name>A0A4Y3TVJ9_9PROT</name>
<protein>
    <recommendedName>
        <fullName evidence="1">HTH cro/C1-type domain-containing protein</fullName>
    </recommendedName>
</protein>
<dbReference type="Gene3D" id="1.10.260.40">
    <property type="entry name" value="lambda repressor-like DNA-binding domains"/>
    <property type="match status" value="1"/>
</dbReference>
<dbReference type="EMBL" id="BJMV01000007">
    <property type="protein sequence ID" value="GEB85803.1"/>
    <property type="molecule type" value="Genomic_DNA"/>
</dbReference>
<keyword evidence="3" id="KW-1185">Reference proteome</keyword>
<proteinExistence type="predicted"/>
<dbReference type="Pfam" id="PF01381">
    <property type="entry name" value="HTH_3"/>
    <property type="match status" value="1"/>
</dbReference>
<dbReference type="CDD" id="cd00093">
    <property type="entry name" value="HTH_XRE"/>
    <property type="match status" value="1"/>
</dbReference>
<dbReference type="SMART" id="SM00530">
    <property type="entry name" value="HTH_XRE"/>
    <property type="match status" value="1"/>
</dbReference>
<comment type="caution">
    <text evidence="2">The sequence shown here is derived from an EMBL/GenBank/DDBJ whole genome shotgun (WGS) entry which is preliminary data.</text>
</comment>
<feature type="domain" description="HTH cro/C1-type" evidence="1">
    <location>
        <begin position="29"/>
        <end position="83"/>
    </location>
</feature>
<dbReference type="GO" id="GO:0003677">
    <property type="term" value="F:DNA binding"/>
    <property type="evidence" value="ECO:0007669"/>
    <property type="project" value="InterPro"/>
</dbReference>
<reference evidence="2 3" key="1">
    <citation type="submission" date="2019-06" db="EMBL/GenBank/DDBJ databases">
        <title>Whole genome shotgun sequence of Acetobacter peroxydans NBRC 13755.</title>
        <authorList>
            <person name="Hosoyama A."/>
            <person name="Uohara A."/>
            <person name="Ohji S."/>
            <person name="Ichikawa N."/>
        </authorList>
    </citation>
    <scope>NUCLEOTIDE SEQUENCE [LARGE SCALE GENOMIC DNA]</scope>
    <source>
        <strain evidence="2 3">NBRC 13755</strain>
    </source>
</reference>
<dbReference type="Proteomes" id="UP000317730">
    <property type="component" value="Unassembled WGS sequence"/>
</dbReference>
<gene>
    <name evidence="2" type="ORF">APE01nite_16000</name>
</gene>
<dbReference type="InterPro" id="IPR010982">
    <property type="entry name" value="Lambda_DNA-bd_dom_sf"/>
</dbReference>
<dbReference type="InterPro" id="IPR001387">
    <property type="entry name" value="Cro/C1-type_HTH"/>
</dbReference>
<dbReference type="SUPFAM" id="SSF47413">
    <property type="entry name" value="lambda repressor-like DNA-binding domains"/>
    <property type="match status" value="1"/>
</dbReference>
<evidence type="ECO:0000259" key="1">
    <source>
        <dbReference type="PROSITE" id="PS50943"/>
    </source>
</evidence>
<evidence type="ECO:0000313" key="3">
    <source>
        <dbReference type="Proteomes" id="UP000317730"/>
    </source>
</evidence>
<evidence type="ECO:0000313" key="2">
    <source>
        <dbReference type="EMBL" id="GEB85803.1"/>
    </source>
</evidence>
<sequence length="168" mass="18756">MTAADKIMARSVTKTLHSGEIDLHVGSRIRLRRTQLGLSQEKLGEALGITFQQIQKYERGANRVGASRLYHIASILDVPISFFFDDMGNGRQTFRSQPPSPMGEVAEQRSPFNKSAHPSICVSSEDQALLSRKETLELVRAYYRIPKPVLRKKILDLITSMTDAPAAD</sequence>